<accession>Q9DSP7</accession>
<proteinExistence type="predicted"/>
<dbReference type="Proteomes" id="UP000202863">
    <property type="component" value="Genome"/>
</dbReference>
<sequence length="654" mass="73642">MRIGSMATISILVVDEDRLRRKTGPPHAVAFGDVDIIILPSERKPLFLPPESDPEHVVQELFRRPRTEDSLIGSFVFYGEGEEMQTVMRTGPALPKIPSISSQPSPLLGDGYEVIGLRYPLLFDQAFSPRKLPPSRVERDPLRHGIISGSHGCSVSSQNGTYCVPFTIYHTATTQLFQFDGVGRMLTPSRLLRYQEVVLLGGYSFGHKIAIREYLNSRLLTAAGGKEAEHVTKNRKEWAVQRMNAILQGITEMPDGVPSKDDPRVSDEIDLCAPLTSLFDAQCNRFSIHVIKRILMHIHPQQEAALLKAFGVSASEDFVTLFLKEYSESPLLFQLFVLLHLLLLGERPPADELALFRDVVHRYYFQGTSFYLGRDSPLVFGRSFVETVLRAQRTKDIYSLRQLTSVNLLLMCTPEGQVEGPPPYALFRGGDAGYFIPFSDEKFKPLFSDVHLAEENLRQAEAWRSCHPCVLMKYEEVHDKVLTDHRAIITPPTLGPVEWRLMESISIRPSQRITRLMEYPSTFQLHYGLANDVLTYQVESFLFPFRSPAKMAIPILISDTQVSLDTMRSALYARFPNTWSGFPGVAFVRIKDTSSDHQSATEDIEHLCDVVGGIRARVLPVDDDVMKGKLILITTNGLVREGPGFHLKVASRVR</sequence>
<name>Q9DSP7_9REOV</name>
<reference evidence="1 2" key="1">
    <citation type="journal article" date="2001" name="J. Gen. Virol.">
        <title>Complete sequence characterization of the genome of the St Croix River virus, a new orbivirus isolated from cells of Ixodes scapularis.</title>
        <authorList>
            <person name="Attoui H."/>
            <person name="Stirling J.M."/>
            <person name="Munderloh U.G."/>
            <person name="Billoir F."/>
            <person name="Brookes S.M."/>
            <person name="Burroughs J.N."/>
            <person name="de Micco P."/>
            <person name="Mertens P.P."/>
            <person name="de Lamballerie X."/>
        </authorList>
    </citation>
    <scope>NUCLEOTIDE SEQUENCE [LARGE SCALE GENOMIC DNA]</scope>
</reference>
<evidence type="ECO:0000313" key="1">
    <source>
        <dbReference type="EMBL" id="AAG34259.1"/>
    </source>
</evidence>
<dbReference type="KEGG" id="vg:2943196"/>
<evidence type="ECO:0000313" key="2">
    <source>
        <dbReference type="Proteomes" id="UP000202863"/>
    </source>
</evidence>
<dbReference type="RefSeq" id="YP_052944.1">
    <property type="nucleotide sequence ID" value="NC_005999.1"/>
</dbReference>
<keyword evidence="2" id="KW-1185">Reference proteome</keyword>
<dbReference type="GeneID" id="2943196"/>
<protein>
    <submittedName>
        <fullName evidence="1">VP3</fullName>
    </submittedName>
</protein>
<organism evidence="1 2">
    <name type="scientific">St Croix River virus</name>
    <dbReference type="NCBI Taxonomy" id="104581"/>
    <lineage>
        <taxon>Viruses</taxon>
        <taxon>Riboviria</taxon>
        <taxon>Orthornavirae</taxon>
        <taxon>Duplornaviricota</taxon>
        <taxon>Resentoviricetes</taxon>
        <taxon>Reovirales</taxon>
        <taxon>Sedoreoviridae</taxon>
        <taxon>Orbivirus</taxon>
        <taxon>Orbivirus saintcroixense</taxon>
    </lineage>
</organism>
<reference evidence="2" key="2">
    <citation type="journal article" date="2005" name="Virology">
        <title>Expansion of family Reoviridae to include nine-segmented dsRNA viruses: isolation and characterization of a new virus designated Aedes pseudoscutellaris reovirus assigned to a proposed genus (Dinovernavirus).</title>
        <authorList>
            <person name="Attoui H."/>
            <person name="Mohd Jaafar F."/>
            <person name="Belhouchet M."/>
            <person name="Biagini P."/>
            <person name="Cantaloube J.F."/>
            <person name="de Micco P."/>
            <person name="de Lamballerie X."/>
        </authorList>
    </citation>
    <scope>NUCLEOTIDE SEQUENCE [LARGE SCALE GENOMIC DNA]</scope>
</reference>
<dbReference type="EMBL" id="AF145400">
    <property type="protein sequence ID" value="AAG34259.1"/>
    <property type="molecule type" value="Genomic_RNA"/>
</dbReference>